<evidence type="ECO:0000256" key="3">
    <source>
        <dbReference type="ARBA" id="ARBA00022777"/>
    </source>
</evidence>
<evidence type="ECO:0000259" key="5">
    <source>
        <dbReference type="Pfam" id="PF05191"/>
    </source>
</evidence>
<dbReference type="InterPro" id="IPR007862">
    <property type="entry name" value="Adenylate_kinase_lid-dom"/>
</dbReference>
<dbReference type="CDD" id="cd01428">
    <property type="entry name" value="ADK"/>
    <property type="match status" value="1"/>
</dbReference>
<organism evidence="6">
    <name type="scientific">hydrothermal vent metagenome</name>
    <dbReference type="NCBI Taxonomy" id="652676"/>
    <lineage>
        <taxon>unclassified sequences</taxon>
        <taxon>metagenomes</taxon>
        <taxon>ecological metagenomes</taxon>
    </lineage>
</organism>
<proteinExistence type="inferred from homology"/>
<dbReference type="HAMAP" id="MF_00235">
    <property type="entry name" value="Adenylate_kinase_Adk"/>
    <property type="match status" value="1"/>
</dbReference>
<sequence>MRIVLIGAPGGGKGTQAKLLVEKYAIPQISTGDLLREAVAAGSALGIQAKTAMDTGKLVSDDIVLGMIRERLSKPDTAKGFILDGFPRNNSQAETLDRLLEDIGSPLQLGLLIDVEFNVLMQRLTGRRTCGDCGQMFNLFTSPPRRDGCCDKCGGELLHRADDNEETIANRLKVYEAQTAPLVEYYRWQGKLRTVQGTGEIEDIFANVERILASLPSNEAKKKAEVKAEIEGKPVSKTVKKKKAAKKTVVKKKVAKKEVSEETVTKKKVTKKKVTKKKVTKKKVTKKKVTKKKVTKKKVTKKKVTKKKVTKKKVTKKKVTKKKAAKKKVTKKKVTKKKVTKKKVTKKKAAKKKVTKKKAAKKKVTKKKVTKKKAAKKKAVKKKVTRKKAAKKKAARKKVIRRKSRR</sequence>
<dbReference type="PANTHER" id="PTHR23359">
    <property type="entry name" value="NUCLEOTIDE KINASE"/>
    <property type="match status" value="1"/>
</dbReference>
<feature type="region of interest" description="Disordered" evidence="4">
    <location>
        <begin position="260"/>
        <end position="406"/>
    </location>
</feature>
<dbReference type="GO" id="GO:0004017">
    <property type="term" value="F:AMP kinase activity"/>
    <property type="evidence" value="ECO:0007669"/>
    <property type="project" value="UniProtKB-EC"/>
</dbReference>
<dbReference type="AlphaFoldDB" id="A0A3B1AMQ0"/>
<dbReference type="GO" id="GO:0005524">
    <property type="term" value="F:ATP binding"/>
    <property type="evidence" value="ECO:0007669"/>
    <property type="project" value="InterPro"/>
</dbReference>
<name>A0A3B1AMQ0_9ZZZZ</name>
<dbReference type="PRINTS" id="PR00094">
    <property type="entry name" value="ADENYLTKNASE"/>
</dbReference>
<dbReference type="SUPFAM" id="SSF52540">
    <property type="entry name" value="P-loop containing nucleoside triphosphate hydrolases"/>
    <property type="match status" value="1"/>
</dbReference>
<protein>
    <submittedName>
        <fullName evidence="6">Adenylate kinase</fullName>
        <ecNumber evidence="6">2.7.4.3</ecNumber>
    </submittedName>
</protein>
<evidence type="ECO:0000256" key="4">
    <source>
        <dbReference type="SAM" id="MobiDB-lite"/>
    </source>
</evidence>
<keyword evidence="1 6" id="KW-0808">Transferase</keyword>
<evidence type="ECO:0000256" key="1">
    <source>
        <dbReference type="ARBA" id="ARBA00022679"/>
    </source>
</evidence>
<dbReference type="NCBIfam" id="TIGR01351">
    <property type="entry name" value="adk"/>
    <property type="match status" value="1"/>
</dbReference>
<dbReference type="Pfam" id="PF00406">
    <property type="entry name" value="ADK"/>
    <property type="match status" value="1"/>
</dbReference>
<evidence type="ECO:0000313" key="6">
    <source>
        <dbReference type="EMBL" id="VAX07226.1"/>
    </source>
</evidence>
<dbReference type="FunFam" id="3.40.50.300:FF:000106">
    <property type="entry name" value="Adenylate kinase mitochondrial"/>
    <property type="match status" value="1"/>
</dbReference>
<feature type="domain" description="Adenylate kinase active site lid" evidence="5">
    <location>
        <begin position="127"/>
        <end position="162"/>
    </location>
</feature>
<keyword evidence="3 6" id="KW-0418">Kinase</keyword>
<dbReference type="Gene3D" id="3.40.50.300">
    <property type="entry name" value="P-loop containing nucleotide triphosphate hydrolases"/>
    <property type="match status" value="1"/>
</dbReference>
<gene>
    <name evidence="6" type="ORF">MNBD_GAMMA25-1626</name>
</gene>
<keyword evidence="2" id="KW-0547">Nucleotide-binding</keyword>
<dbReference type="InterPro" id="IPR006259">
    <property type="entry name" value="Adenyl_kin_sub"/>
</dbReference>
<dbReference type="NCBIfam" id="NF011100">
    <property type="entry name" value="PRK14527.1"/>
    <property type="match status" value="1"/>
</dbReference>
<dbReference type="EC" id="2.7.4.3" evidence="6"/>
<dbReference type="InterPro" id="IPR033690">
    <property type="entry name" value="Adenylat_kinase_CS"/>
</dbReference>
<evidence type="ECO:0000256" key="2">
    <source>
        <dbReference type="ARBA" id="ARBA00022741"/>
    </source>
</evidence>
<dbReference type="PROSITE" id="PS00113">
    <property type="entry name" value="ADENYLATE_KINASE"/>
    <property type="match status" value="1"/>
</dbReference>
<accession>A0A3B1AMQ0</accession>
<dbReference type="InterPro" id="IPR000850">
    <property type="entry name" value="Adenylat/UMP-CMP_kin"/>
</dbReference>
<dbReference type="EMBL" id="UOFY01000014">
    <property type="protein sequence ID" value="VAX07226.1"/>
    <property type="molecule type" value="Genomic_DNA"/>
</dbReference>
<feature type="compositionally biased region" description="Basic residues" evidence="4">
    <location>
        <begin position="266"/>
        <end position="406"/>
    </location>
</feature>
<dbReference type="Pfam" id="PF05191">
    <property type="entry name" value="ADK_lid"/>
    <property type="match status" value="1"/>
</dbReference>
<reference evidence="6" key="1">
    <citation type="submission" date="2018-06" db="EMBL/GenBank/DDBJ databases">
        <authorList>
            <person name="Zhirakovskaya E."/>
        </authorList>
    </citation>
    <scope>NUCLEOTIDE SEQUENCE</scope>
</reference>
<dbReference type="NCBIfam" id="NF001381">
    <property type="entry name" value="PRK00279.1-3"/>
    <property type="match status" value="1"/>
</dbReference>
<feature type="non-terminal residue" evidence="6">
    <location>
        <position position="406"/>
    </location>
</feature>
<dbReference type="InterPro" id="IPR027417">
    <property type="entry name" value="P-loop_NTPase"/>
</dbReference>
<dbReference type="NCBIfam" id="NF001380">
    <property type="entry name" value="PRK00279.1-2"/>
    <property type="match status" value="1"/>
</dbReference>